<feature type="region of interest" description="Disordered" evidence="1">
    <location>
        <begin position="101"/>
        <end position="125"/>
    </location>
</feature>
<dbReference type="Gene3D" id="3.40.50.300">
    <property type="entry name" value="P-loop containing nucleotide triphosphate hydrolases"/>
    <property type="match status" value="1"/>
</dbReference>
<feature type="region of interest" description="Disordered" evidence="1">
    <location>
        <begin position="422"/>
        <end position="441"/>
    </location>
</feature>
<dbReference type="InterPro" id="IPR044277">
    <property type="entry name" value="GIP1"/>
</dbReference>
<dbReference type="EMBL" id="BSYO01000006">
    <property type="protein sequence ID" value="GMH05857.1"/>
    <property type="molecule type" value="Genomic_DNA"/>
</dbReference>
<dbReference type="Pfam" id="PF00005">
    <property type="entry name" value="ABC_tran"/>
    <property type="match status" value="1"/>
</dbReference>
<dbReference type="InterPro" id="IPR027417">
    <property type="entry name" value="P-loop_NTPase"/>
</dbReference>
<dbReference type="AlphaFoldDB" id="A0AAD3S7B8"/>
<comment type="caution">
    <text evidence="3">The sequence shown here is derived from an EMBL/GenBank/DDBJ whole genome shotgun (WGS) entry which is preliminary data.</text>
</comment>
<accession>A0AAD3S7B8</accession>
<reference evidence="3" key="1">
    <citation type="submission" date="2023-05" db="EMBL/GenBank/DDBJ databases">
        <title>Nepenthes gracilis genome sequencing.</title>
        <authorList>
            <person name="Fukushima K."/>
        </authorList>
    </citation>
    <scope>NUCLEOTIDE SEQUENCE</scope>
    <source>
        <strain evidence="3">SING2019-196</strain>
    </source>
</reference>
<proteinExistence type="predicted"/>
<feature type="domain" description="ABC transporter" evidence="2">
    <location>
        <begin position="742"/>
        <end position="793"/>
    </location>
</feature>
<dbReference type="PANTHER" id="PTHR46775">
    <property type="entry name" value="FLOCCULATION PROTEIN (DUF1296)"/>
    <property type="match status" value="1"/>
</dbReference>
<dbReference type="SUPFAM" id="SSF52540">
    <property type="entry name" value="P-loop containing nucleoside triphosphate hydrolases"/>
    <property type="match status" value="1"/>
</dbReference>
<keyword evidence="4" id="KW-1185">Reference proteome</keyword>
<sequence length="808" mass="87848">MVDTIKCYVESQWAAAVDPTNGFHKLCEARIGFEAVIIPDKQSADSTISNVSVKKGVTLKQKKLKFRDGQQYITPNQMQVPQAVKSLLQFGSLDASYFNNSESNKNSNHPTDLLDSETNGVPSSNNQAFPSIAEIRNCPDDPQTLSHLQEQVLPVDGEVSKNDTLKHEKLLAVASVFPIVQPTSAHVRSSRNQESPSTTDARNQLDRPQALSRMQEEVLPLEIKVSKKDLWNHKKKQEASSTVEKGNCLDHSQALSDVRGQVLPSQSKVVDNNQLDHEQFPAKATPYPFVQPTFMPGSPLLQPEELDPQTQLASSSSIKLGTAGNYLNNSESNKYSNHLTDLLDDEIDGLSSLSNQKTQSTREKENYPNHPRALPSECNLLSKDQLKHKLSTIAPSCPVVEPTPLPGSPLFRLEGLNTQAWISSPSSSSSPNPSFTGNSPAVPTVAPIPPPTQSTVAQSSIDVPPLPAVFWEPYPFNYIPGSHYYSPFNVLPALDQPFVYSGFPQQLTGNVFLPTPVTTVGTQLPSAPYNMGTITGDQSHEGAAVWTPTLASQETTRLPLNSGFNLLPQGHHISVGPHSGHGAFVTVYHPLYTVATTKTIDNPLLQQSQCMDASSVFAGPPPSKVGHSKEFKKMEMGGEAEIEDISVSFPTMGYMQIAGGSGFGHNVEFISQTYLRNRSSEINIGDETSTTADCPLPIFLRFEDVQCKVRNSRYAHSNPVKAVVSKVASQLNTEQDNYKHILNGITGSIGPGEVLALMGPSGSGKTTLLNIIGGRLQENVNGNITYNGVPYNPGVKRRLDTHFSPSKA</sequence>
<dbReference type="GO" id="GO:0016887">
    <property type="term" value="F:ATP hydrolysis activity"/>
    <property type="evidence" value="ECO:0007669"/>
    <property type="project" value="InterPro"/>
</dbReference>
<dbReference type="GO" id="GO:0005524">
    <property type="term" value="F:ATP binding"/>
    <property type="evidence" value="ECO:0007669"/>
    <property type="project" value="InterPro"/>
</dbReference>
<feature type="compositionally biased region" description="Low complexity" evidence="1">
    <location>
        <begin position="423"/>
        <end position="441"/>
    </location>
</feature>
<gene>
    <name evidence="3" type="ORF">Nepgr_007697</name>
</gene>
<feature type="region of interest" description="Disordered" evidence="1">
    <location>
        <begin position="184"/>
        <end position="205"/>
    </location>
</feature>
<evidence type="ECO:0000259" key="2">
    <source>
        <dbReference type="Pfam" id="PF00005"/>
    </source>
</evidence>
<dbReference type="Proteomes" id="UP001279734">
    <property type="component" value="Unassembled WGS sequence"/>
</dbReference>
<dbReference type="PANTHER" id="PTHR46775:SF1">
    <property type="entry name" value="FLOCCULATION PROTEIN (DUF1296)"/>
    <property type="match status" value="1"/>
</dbReference>
<name>A0AAD3S7B8_NEPGR</name>
<evidence type="ECO:0000313" key="4">
    <source>
        <dbReference type="Proteomes" id="UP001279734"/>
    </source>
</evidence>
<protein>
    <recommendedName>
        <fullName evidence="2">ABC transporter domain-containing protein</fullName>
    </recommendedName>
</protein>
<evidence type="ECO:0000313" key="3">
    <source>
        <dbReference type="EMBL" id="GMH05857.1"/>
    </source>
</evidence>
<dbReference type="InterPro" id="IPR003439">
    <property type="entry name" value="ABC_transporter-like_ATP-bd"/>
</dbReference>
<feature type="compositionally biased region" description="Polar residues" evidence="1">
    <location>
        <begin position="184"/>
        <end position="202"/>
    </location>
</feature>
<organism evidence="3 4">
    <name type="scientific">Nepenthes gracilis</name>
    <name type="common">Slender pitcher plant</name>
    <dbReference type="NCBI Taxonomy" id="150966"/>
    <lineage>
        <taxon>Eukaryota</taxon>
        <taxon>Viridiplantae</taxon>
        <taxon>Streptophyta</taxon>
        <taxon>Embryophyta</taxon>
        <taxon>Tracheophyta</taxon>
        <taxon>Spermatophyta</taxon>
        <taxon>Magnoliopsida</taxon>
        <taxon>eudicotyledons</taxon>
        <taxon>Gunneridae</taxon>
        <taxon>Pentapetalae</taxon>
        <taxon>Caryophyllales</taxon>
        <taxon>Nepenthaceae</taxon>
        <taxon>Nepenthes</taxon>
    </lineage>
</organism>
<feature type="region of interest" description="Disordered" evidence="1">
    <location>
        <begin position="353"/>
        <end position="374"/>
    </location>
</feature>
<evidence type="ECO:0000256" key="1">
    <source>
        <dbReference type="SAM" id="MobiDB-lite"/>
    </source>
</evidence>
<dbReference type="GO" id="GO:0051082">
    <property type="term" value="F:unfolded protein binding"/>
    <property type="evidence" value="ECO:0007669"/>
    <property type="project" value="TreeGrafter"/>
</dbReference>